<reference evidence="1 2" key="1">
    <citation type="submission" date="2021-06" db="EMBL/GenBank/DDBJ databases">
        <authorList>
            <person name="Palmer J.M."/>
        </authorList>
    </citation>
    <scope>NUCLEOTIDE SEQUENCE [LARGE SCALE GENOMIC DNA]</scope>
    <source>
        <strain evidence="1 2">AS_MEX2019</strain>
        <tissue evidence="1">Muscle</tissue>
    </source>
</reference>
<dbReference type="EMBL" id="JAHRIP010077671">
    <property type="protein sequence ID" value="MEQ2311870.1"/>
    <property type="molecule type" value="Genomic_DNA"/>
</dbReference>
<protein>
    <recommendedName>
        <fullName evidence="3">Secreted protein</fullName>
    </recommendedName>
</protein>
<sequence length="103" mass="11375">MRFILKVPGKFVLAFHVVTMAVVPTSLSIGWSRSPPSSAARSSLHWSLMVPPTGGEPIRGWPREEHPSHQALSDEAWLQGWFPAPPYRAISRASIFVVPMKAS</sequence>
<evidence type="ECO:0000313" key="2">
    <source>
        <dbReference type="Proteomes" id="UP001469553"/>
    </source>
</evidence>
<organism evidence="1 2">
    <name type="scientific">Ameca splendens</name>
    <dbReference type="NCBI Taxonomy" id="208324"/>
    <lineage>
        <taxon>Eukaryota</taxon>
        <taxon>Metazoa</taxon>
        <taxon>Chordata</taxon>
        <taxon>Craniata</taxon>
        <taxon>Vertebrata</taxon>
        <taxon>Euteleostomi</taxon>
        <taxon>Actinopterygii</taxon>
        <taxon>Neopterygii</taxon>
        <taxon>Teleostei</taxon>
        <taxon>Neoteleostei</taxon>
        <taxon>Acanthomorphata</taxon>
        <taxon>Ovalentaria</taxon>
        <taxon>Atherinomorphae</taxon>
        <taxon>Cyprinodontiformes</taxon>
        <taxon>Goodeidae</taxon>
        <taxon>Ameca</taxon>
    </lineage>
</organism>
<gene>
    <name evidence="1" type="ORF">AMECASPLE_025052</name>
</gene>
<dbReference type="Proteomes" id="UP001469553">
    <property type="component" value="Unassembled WGS sequence"/>
</dbReference>
<comment type="caution">
    <text evidence="1">The sequence shown here is derived from an EMBL/GenBank/DDBJ whole genome shotgun (WGS) entry which is preliminary data.</text>
</comment>
<name>A0ABV1A283_9TELE</name>
<evidence type="ECO:0008006" key="3">
    <source>
        <dbReference type="Google" id="ProtNLM"/>
    </source>
</evidence>
<keyword evidence="2" id="KW-1185">Reference proteome</keyword>
<evidence type="ECO:0000313" key="1">
    <source>
        <dbReference type="EMBL" id="MEQ2311870.1"/>
    </source>
</evidence>
<accession>A0ABV1A283</accession>
<proteinExistence type="predicted"/>